<dbReference type="NCBIfam" id="TIGR04256">
    <property type="entry name" value="GxxExxY"/>
    <property type="match status" value="1"/>
</dbReference>
<protein>
    <recommendedName>
        <fullName evidence="3">GxxExxY protein</fullName>
    </recommendedName>
</protein>
<sequence>SLNRRETMIRETDAKLLYKNESYVIQGVAFDIYKQFRNRHKERIYQNSFYHGLREKGLEVEKERRIDIYYSGKKVGTYIPDLVIEDKILVELKVKPKLTQDDIKQFWYYLKGSNFKLGYLINFGLLNGVEIIRRIYDKARDKT</sequence>
<dbReference type="EMBL" id="PFPB01000008">
    <property type="protein sequence ID" value="PIZ89246.1"/>
    <property type="molecule type" value="Genomic_DNA"/>
</dbReference>
<reference evidence="2" key="1">
    <citation type="submission" date="2017-09" db="EMBL/GenBank/DDBJ databases">
        <title>Depth-based differentiation of microbial function through sediment-hosted aquifers and enrichment of novel symbionts in the deep terrestrial subsurface.</title>
        <authorList>
            <person name="Probst A.J."/>
            <person name="Ladd B."/>
            <person name="Jarett J.K."/>
            <person name="Geller-Mcgrath D.E."/>
            <person name="Sieber C.M.K."/>
            <person name="Emerson J.B."/>
            <person name="Anantharaman K."/>
            <person name="Thomas B.C."/>
            <person name="Malmstrom R."/>
            <person name="Stieglmeier M."/>
            <person name="Klingl A."/>
            <person name="Woyke T."/>
            <person name="Ryan C.M."/>
            <person name="Banfield J.F."/>
        </authorList>
    </citation>
    <scope>NUCLEOTIDE SEQUENCE [LARGE SCALE GENOMIC DNA]</scope>
</reference>
<evidence type="ECO:0000313" key="2">
    <source>
        <dbReference type="Proteomes" id="UP000230760"/>
    </source>
</evidence>
<evidence type="ECO:0000313" key="1">
    <source>
        <dbReference type="EMBL" id="PIZ89246.1"/>
    </source>
</evidence>
<dbReference type="Pfam" id="PF13366">
    <property type="entry name" value="PDDEXK_3"/>
    <property type="match status" value="1"/>
</dbReference>
<dbReference type="AlphaFoldDB" id="A0A2M7UZ49"/>
<proteinExistence type="predicted"/>
<feature type="non-terminal residue" evidence="1">
    <location>
        <position position="1"/>
    </location>
</feature>
<dbReference type="Proteomes" id="UP000230760">
    <property type="component" value="Unassembled WGS sequence"/>
</dbReference>
<evidence type="ECO:0008006" key="3">
    <source>
        <dbReference type="Google" id="ProtNLM"/>
    </source>
</evidence>
<gene>
    <name evidence="1" type="ORF">COX90_00295</name>
</gene>
<dbReference type="InterPro" id="IPR026350">
    <property type="entry name" value="GxxExxY"/>
</dbReference>
<accession>A0A2M7UZ49</accession>
<name>A0A2M7UZ49_9BACT</name>
<comment type="caution">
    <text evidence="1">The sequence shown here is derived from an EMBL/GenBank/DDBJ whole genome shotgun (WGS) entry which is preliminary data.</text>
</comment>
<organism evidence="1 2">
    <name type="scientific">Candidatus Nealsonbacteria bacterium CG_4_10_14_0_2_um_filter_38_17</name>
    <dbReference type="NCBI Taxonomy" id="1974680"/>
    <lineage>
        <taxon>Bacteria</taxon>
        <taxon>Candidatus Nealsoniibacteriota</taxon>
    </lineage>
</organism>